<protein>
    <submittedName>
        <fullName evidence="1">Uncharacterized protein</fullName>
    </submittedName>
</protein>
<organism evidence="1 2">
    <name type="scientific">Legionella worsleiensis</name>
    <dbReference type="NCBI Taxonomy" id="45076"/>
    <lineage>
        <taxon>Bacteria</taxon>
        <taxon>Pseudomonadati</taxon>
        <taxon>Pseudomonadota</taxon>
        <taxon>Gammaproteobacteria</taxon>
        <taxon>Legionellales</taxon>
        <taxon>Legionellaceae</taxon>
        <taxon>Legionella</taxon>
    </lineage>
</organism>
<dbReference type="STRING" id="45076.Lwor_0644"/>
<evidence type="ECO:0000313" key="1">
    <source>
        <dbReference type="EMBL" id="KTD81367.1"/>
    </source>
</evidence>
<comment type="caution">
    <text evidence="1">The sequence shown here is derived from an EMBL/GenBank/DDBJ whole genome shotgun (WGS) entry which is preliminary data.</text>
</comment>
<dbReference type="RefSeq" id="WP_238584614.1">
    <property type="nucleotide sequence ID" value="NZ_CBCRUR010000010.1"/>
</dbReference>
<evidence type="ECO:0000313" key="2">
    <source>
        <dbReference type="Proteomes" id="UP000054662"/>
    </source>
</evidence>
<reference evidence="1 2" key="1">
    <citation type="submission" date="2015-11" db="EMBL/GenBank/DDBJ databases">
        <title>Genomic analysis of 38 Legionella species identifies large and diverse effector repertoires.</title>
        <authorList>
            <person name="Burstein D."/>
            <person name="Amaro F."/>
            <person name="Zusman T."/>
            <person name="Lifshitz Z."/>
            <person name="Cohen O."/>
            <person name="Gilbert J.A."/>
            <person name="Pupko T."/>
            <person name="Shuman H.A."/>
            <person name="Segal G."/>
        </authorList>
    </citation>
    <scope>NUCLEOTIDE SEQUENCE [LARGE SCALE GENOMIC DNA]</scope>
    <source>
        <strain evidence="1 2">ATCC 49508</strain>
    </source>
</reference>
<gene>
    <name evidence="1" type="ORF">Lwor_0644</name>
</gene>
<dbReference type="AlphaFoldDB" id="A0A0W1AJ22"/>
<accession>A0A0W1AJ22</accession>
<sequence length="368" mass="41930">MNLTKLMNNLMMGFYLSLVLGFSSPVFGDNIPRYTEQSTITELEEPINTDWLPDVVGLPDEFEIPFLTQLVEDAIAQEQDAQCNAVDRNLRILVLQNYVFFQHMANAQGHYFKDTMALKYAHILAMILQESSGDPTNVTDMSGRSITTYKPVADLQRWKNLLKLVEEKGIVLNEQTNFGLTQLSADRLFVAFSLASEPGRLKDFLEGEYGDATPNKVTLNTASAIRRLIWFYQDIAQGRIAQNEERIAEEDIYKPEFYPRFQMGLKMALIFCGTRYLYGVDAQSTWENKKSNFEKALASIAYCKLGDDQTGFGTNQMDEQCFVEWVTLCPALNMNIALLTPLSYFQSRNKQPVCIDTFKRLLNKGPEN</sequence>
<dbReference type="Proteomes" id="UP000054662">
    <property type="component" value="Unassembled WGS sequence"/>
</dbReference>
<keyword evidence="2" id="KW-1185">Reference proteome</keyword>
<dbReference type="EMBL" id="LNZC01000005">
    <property type="protein sequence ID" value="KTD81367.1"/>
    <property type="molecule type" value="Genomic_DNA"/>
</dbReference>
<proteinExistence type="predicted"/>
<dbReference type="PATRIC" id="fig|45076.6.peg.708"/>
<name>A0A0W1AJ22_9GAMM</name>